<protein>
    <submittedName>
        <fullName evidence="1">Uncharacterized protein</fullName>
    </submittedName>
</protein>
<evidence type="ECO:0000313" key="2">
    <source>
        <dbReference type="Proteomes" id="UP000054565"/>
    </source>
</evidence>
<sequence length="116" mass="12749">MAIQCRKDGKLKITAKAADTKWPVDKSMLEGSGELALCDPDLMGCVPLEPCKRIEIRSMPAEVTRVVVKRIIDMTTILHSIGKVESAPVAVKGLGPRSIGADMIDHYVFTEKYHKV</sequence>
<proteinExistence type="predicted"/>
<accession>A0A0J6YQP1</accession>
<dbReference type="AlphaFoldDB" id="A0A0J6YQP1"/>
<gene>
    <name evidence="1" type="ORF">CIRG_09699</name>
</gene>
<reference evidence="2" key="1">
    <citation type="journal article" date="2010" name="Genome Res.">
        <title>Population genomic sequencing of Coccidioides fungi reveals recent hybridization and transposon control.</title>
        <authorList>
            <person name="Neafsey D.E."/>
            <person name="Barker B.M."/>
            <person name="Sharpton T.J."/>
            <person name="Stajich J.E."/>
            <person name="Park D.J."/>
            <person name="Whiston E."/>
            <person name="Hung C.-Y."/>
            <person name="McMahan C."/>
            <person name="White J."/>
            <person name="Sykes S."/>
            <person name="Heiman D."/>
            <person name="Young S."/>
            <person name="Zeng Q."/>
            <person name="Abouelleil A."/>
            <person name="Aftuck L."/>
            <person name="Bessette D."/>
            <person name="Brown A."/>
            <person name="FitzGerald M."/>
            <person name="Lui A."/>
            <person name="Macdonald J.P."/>
            <person name="Priest M."/>
            <person name="Orbach M.J."/>
            <person name="Galgiani J.N."/>
            <person name="Kirkland T.N."/>
            <person name="Cole G.T."/>
            <person name="Birren B.W."/>
            <person name="Henn M.R."/>
            <person name="Taylor J.W."/>
            <person name="Rounsley S.D."/>
        </authorList>
    </citation>
    <scope>NUCLEOTIDE SEQUENCE [LARGE SCALE GENOMIC DNA]</scope>
    <source>
        <strain evidence="2">RMSCC 2394</strain>
    </source>
</reference>
<dbReference type="Proteomes" id="UP000054565">
    <property type="component" value="Unassembled WGS sequence"/>
</dbReference>
<organism evidence="1 2">
    <name type="scientific">Coccidioides immitis RMSCC 2394</name>
    <dbReference type="NCBI Taxonomy" id="404692"/>
    <lineage>
        <taxon>Eukaryota</taxon>
        <taxon>Fungi</taxon>
        <taxon>Dikarya</taxon>
        <taxon>Ascomycota</taxon>
        <taxon>Pezizomycotina</taxon>
        <taxon>Eurotiomycetes</taxon>
        <taxon>Eurotiomycetidae</taxon>
        <taxon>Onygenales</taxon>
        <taxon>Onygenaceae</taxon>
        <taxon>Coccidioides</taxon>
    </lineage>
</organism>
<evidence type="ECO:0000313" key="1">
    <source>
        <dbReference type="EMBL" id="KMP09529.1"/>
    </source>
</evidence>
<dbReference type="EMBL" id="DS028099">
    <property type="protein sequence ID" value="KMP09529.1"/>
    <property type="molecule type" value="Genomic_DNA"/>
</dbReference>
<name>A0A0J6YQP1_COCIT</name>